<dbReference type="Proteomes" id="UP001461498">
    <property type="component" value="Unassembled WGS sequence"/>
</dbReference>
<name>A0AAW1D8T2_9HEMI</name>
<evidence type="ECO:0000313" key="1">
    <source>
        <dbReference type="EMBL" id="KAK9504750.1"/>
    </source>
</evidence>
<dbReference type="EMBL" id="JAPXFL010000006">
    <property type="protein sequence ID" value="KAK9504750.1"/>
    <property type="molecule type" value="Genomic_DNA"/>
</dbReference>
<comment type="caution">
    <text evidence="1">The sequence shown here is derived from an EMBL/GenBank/DDBJ whole genome shotgun (WGS) entry which is preliminary data.</text>
</comment>
<keyword evidence="2" id="KW-1185">Reference proteome</keyword>
<dbReference type="AlphaFoldDB" id="A0AAW1D8T2"/>
<evidence type="ECO:0000313" key="2">
    <source>
        <dbReference type="Proteomes" id="UP001461498"/>
    </source>
</evidence>
<accession>A0AAW1D8T2</accession>
<gene>
    <name evidence="1" type="ORF">O3M35_008942</name>
</gene>
<reference evidence="1 2" key="1">
    <citation type="submission" date="2022-12" db="EMBL/GenBank/DDBJ databases">
        <title>Chromosome-level genome assembly of true bugs.</title>
        <authorList>
            <person name="Ma L."/>
            <person name="Li H."/>
        </authorList>
    </citation>
    <scope>NUCLEOTIDE SEQUENCE [LARGE SCALE GENOMIC DNA]</scope>
    <source>
        <strain evidence="1">Lab_2022b</strain>
    </source>
</reference>
<organism evidence="1 2">
    <name type="scientific">Rhynocoris fuscipes</name>
    <dbReference type="NCBI Taxonomy" id="488301"/>
    <lineage>
        <taxon>Eukaryota</taxon>
        <taxon>Metazoa</taxon>
        <taxon>Ecdysozoa</taxon>
        <taxon>Arthropoda</taxon>
        <taxon>Hexapoda</taxon>
        <taxon>Insecta</taxon>
        <taxon>Pterygota</taxon>
        <taxon>Neoptera</taxon>
        <taxon>Paraneoptera</taxon>
        <taxon>Hemiptera</taxon>
        <taxon>Heteroptera</taxon>
        <taxon>Panheteroptera</taxon>
        <taxon>Cimicomorpha</taxon>
        <taxon>Reduviidae</taxon>
        <taxon>Harpactorinae</taxon>
        <taxon>Harpactorini</taxon>
        <taxon>Rhynocoris</taxon>
    </lineage>
</organism>
<proteinExistence type="predicted"/>
<protein>
    <submittedName>
        <fullName evidence="1">Uncharacterized protein</fullName>
    </submittedName>
</protein>
<sequence>MTSLYTYLNIKFLPCNHMLFHNIMSYHNFGTNENTTLLYGIVGKLSTSTF</sequence>